<name>A0A8H6FHX1_9LECA</name>
<keyword evidence="3" id="KW-1185">Reference proteome</keyword>
<dbReference type="GeneID" id="59335357"/>
<evidence type="ECO:0000256" key="1">
    <source>
        <dbReference type="SAM" id="MobiDB-lite"/>
    </source>
</evidence>
<reference evidence="2 3" key="1">
    <citation type="journal article" date="2020" name="Genomics">
        <title>Complete, high-quality genomes from long-read metagenomic sequencing of two wolf lichen thalli reveals enigmatic genome architecture.</title>
        <authorList>
            <person name="McKenzie S.K."/>
            <person name="Walston R.F."/>
            <person name="Allen J.L."/>
        </authorList>
    </citation>
    <scope>NUCLEOTIDE SEQUENCE [LARGE SCALE GENOMIC DNA]</scope>
    <source>
        <strain evidence="2">WasteWater1</strain>
    </source>
</reference>
<accession>A0A8H6FHX1</accession>
<evidence type="ECO:0000313" key="3">
    <source>
        <dbReference type="Proteomes" id="UP000593566"/>
    </source>
</evidence>
<evidence type="ECO:0000313" key="2">
    <source>
        <dbReference type="EMBL" id="KAF6228846.1"/>
    </source>
</evidence>
<organism evidence="2 3">
    <name type="scientific">Letharia lupina</name>
    <dbReference type="NCBI Taxonomy" id="560253"/>
    <lineage>
        <taxon>Eukaryota</taxon>
        <taxon>Fungi</taxon>
        <taxon>Dikarya</taxon>
        <taxon>Ascomycota</taxon>
        <taxon>Pezizomycotina</taxon>
        <taxon>Lecanoromycetes</taxon>
        <taxon>OSLEUM clade</taxon>
        <taxon>Lecanoromycetidae</taxon>
        <taxon>Lecanorales</taxon>
        <taxon>Lecanorineae</taxon>
        <taxon>Parmeliaceae</taxon>
        <taxon>Letharia</taxon>
    </lineage>
</organism>
<sequence>MVRSEAVAATVKSLKSGSSKAVPVIRNTVQKMVLSCSLPFALLSLIPVLASPPSTPSKSPPRLNSNTTSSSTPNASSTEDAALDIRCSGEHFGFNPNIIDCESAKEHVTPDSVQYTWGNRHTGLEAIVFPLPYRIMGDRALCFFQTSLVSDDARTALASLGQIRRAASALILQCAAGGESRGGVARNIGGDNNLAVVLGIYEPKVRCRGAFGPEWTSCRDVLGDMPAGVARLIFGPRTAPETQQGLPIYIDSSDDKCVVQIFSTGPSDISTWYRMWEAVTAVFSVCVRAGRGGVYTGLGDLGNIFLTMSSSAAAAARIESLPGNASSLEATA</sequence>
<comment type="caution">
    <text evidence="2">The sequence shown here is derived from an EMBL/GenBank/DDBJ whole genome shotgun (WGS) entry which is preliminary data.</text>
</comment>
<dbReference type="AlphaFoldDB" id="A0A8H6FHX1"/>
<dbReference type="RefSeq" id="XP_037156488.1">
    <property type="nucleotide sequence ID" value="XM_037297853.1"/>
</dbReference>
<protein>
    <submittedName>
        <fullName evidence="2">Uncharacterized protein</fullName>
    </submittedName>
</protein>
<dbReference type="EMBL" id="JACCJB010000003">
    <property type="protein sequence ID" value="KAF6228846.1"/>
    <property type="molecule type" value="Genomic_DNA"/>
</dbReference>
<feature type="region of interest" description="Disordered" evidence="1">
    <location>
        <begin position="52"/>
        <end position="79"/>
    </location>
</feature>
<gene>
    <name evidence="2" type="ORF">HO133_006957</name>
</gene>
<feature type="compositionally biased region" description="Low complexity" evidence="1">
    <location>
        <begin position="60"/>
        <end position="78"/>
    </location>
</feature>
<dbReference type="Proteomes" id="UP000593566">
    <property type="component" value="Unassembled WGS sequence"/>
</dbReference>
<proteinExistence type="predicted"/>